<sequence>MSVLRDTGASLDIGCKKFAAPETLTGEHALVEHIPDNNNMTHLRPAELEIKCEPRHVVSKAVAKTCGSGKIYFGESNH</sequence>
<dbReference type="Proteomes" id="UP000887116">
    <property type="component" value="Unassembled WGS sequence"/>
</dbReference>
<evidence type="ECO:0000313" key="1">
    <source>
        <dbReference type="EMBL" id="GFR22288.1"/>
    </source>
</evidence>
<protein>
    <submittedName>
        <fullName evidence="1">Uncharacterized protein</fullName>
    </submittedName>
</protein>
<dbReference type="AlphaFoldDB" id="A0A8X6HF55"/>
<dbReference type="EMBL" id="BMAO01038058">
    <property type="protein sequence ID" value="GFR22288.1"/>
    <property type="molecule type" value="Genomic_DNA"/>
</dbReference>
<comment type="caution">
    <text evidence="1">The sequence shown here is derived from an EMBL/GenBank/DDBJ whole genome shotgun (WGS) entry which is preliminary data.</text>
</comment>
<name>A0A8X6HF55_TRICU</name>
<proteinExistence type="predicted"/>
<evidence type="ECO:0000313" key="2">
    <source>
        <dbReference type="Proteomes" id="UP000887116"/>
    </source>
</evidence>
<keyword evidence="2" id="KW-1185">Reference proteome</keyword>
<dbReference type="OrthoDB" id="10428530at2759"/>
<accession>A0A8X6HF55</accession>
<organism evidence="1 2">
    <name type="scientific">Trichonephila clavata</name>
    <name type="common">Joro spider</name>
    <name type="synonym">Nephila clavata</name>
    <dbReference type="NCBI Taxonomy" id="2740835"/>
    <lineage>
        <taxon>Eukaryota</taxon>
        <taxon>Metazoa</taxon>
        <taxon>Ecdysozoa</taxon>
        <taxon>Arthropoda</taxon>
        <taxon>Chelicerata</taxon>
        <taxon>Arachnida</taxon>
        <taxon>Araneae</taxon>
        <taxon>Araneomorphae</taxon>
        <taxon>Entelegynae</taxon>
        <taxon>Araneoidea</taxon>
        <taxon>Nephilidae</taxon>
        <taxon>Trichonephila</taxon>
    </lineage>
</organism>
<gene>
    <name evidence="1" type="ORF">TNCT_65661</name>
</gene>
<reference evidence="1" key="1">
    <citation type="submission" date="2020-07" db="EMBL/GenBank/DDBJ databases">
        <title>Multicomponent nature underlies the extraordinary mechanical properties of spider dragline silk.</title>
        <authorList>
            <person name="Kono N."/>
            <person name="Nakamura H."/>
            <person name="Mori M."/>
            <person name="Yoshida Y."/>
            <person name="Ohtoshi R."/>
            <person name="Malay A.D."/>
            <person name="Moran D.A.P."/>
            <person name="Tomita M."/>
            <person name="Numata K."/>
            <person name="Arakawa K."/>
        </authorList>
    </citation>
    <scope>NUCLEOTIDE SEQUENCE</scope>
</reference>